<evidence type="ECO:0000313" key="4">
    <source>
        <dbReference type="EMBL" id="PSR33007.1"/>
    </source>
</evidence>
<dbReference type="GO" id="GO:0046872">
    <property type="term" value="F:metal ion binding"/>
    <property type="evidence" value="ECO:0007669"/>
    <property type="project" value="UniProtKB-KW"/>
</dbReference>
<dbReference type="Pfam" id="PF01546">
    <property type="entry name" value="Peptidase_M20"/>
    <property type="match status" value="1"/>
</dbReference>
<feature type="binding site" evidence="2">
    <location>
        <position position="161"/>
    </location>
    <ligand>
        <name>Mn(2+)</name>
        <dbReference type="ChEBI" id="CHEBI:29035"/>
        <label>2</label>
    </ligand>
</feature>
<evidence type="ECO:0000256" key="1">
    <source>
        <dbReference type="ARBA" id="ARBA00022801"/>
    </source>
</evidence>
<keyword evidence="1 4" id="KW-0378">Hydrolase</keyword>
<dbReference type="EMBL" id="PXYW01000029">
    <property type="protein sequence ID" value="PSR33007.1"/>
    <property type="molecule type" value="Genomic_DNA"/>
</dbReference>
<dbReference type="GO" id="GO:0019877">
    <property type="term" value="P:diaminopimelate biosynthetic process"/>
    <property type="evidence" value="ECO:0007669"/>
    <property type="project" value="UniProtKB-ARBA"/>
</dbReference>
<dbReference type="AlphaFoldDB" id="A0A2T2XEV5"/>
<accession>A0A2T2XEV5</accession>
<dbReference type="PANTHER" id="PTHR11014:SF63">
    <property type="entry name" value="METALLOPEPTIDASE, PUTATIVE (AFU_ORTHOLOGUE AFUA_6G09600)-RELATED"/>
    <property type="match status" value="1"/>
</dbReference>
<comment type="caution">
    <text evidence="4">The sequence shown here is derived from an EMBL/GenBank/DDBJ whole genome shotgun (WGS) entry which is preliminary data.</text>
</comment>
<dbReference type="InterPro" id="IPR017439">
    <property type="entry name" value="Amidohydrolase"/>
</dbReference>
<dbReference type="Gene3D" id="3.30.70.360">
    <property type="match status" value="1"/>
</dbReference>
<dbReference type="CDD" id="cd03886">
    <property type="entry name" value="M20_Acy1"/>
    <property type="match status" value="1"/>
</dbReference>
<dbReference type="InterPro" id="IPR036264">
    <property type="entry name" value="Bact_exopeptidase_dim_dom"/>
</dbReference>
<dbReference type="InterPro" id="IPR011650">
    <property type="entry name" value="Peptidase_M20_dimer"/>
</dbReference>
<dbReference type="PIRSF" id="PIRSF005962">
    <property type="entry name" value="Pept_M20D_amidohydro"/>
    <property type="match status" value="1"/>
</dbReference>
<organism evidence="4 5">
    <name type="scientific">Sulfobacillus benefaciens</name>
    <dbReference type="NCBI Taxonomy" id="453960"/>
    <lineage>
        <taxon>Bacteria</taxon>
        <taxon>Bacillati</taxon>
        <taxon>Bacillota</taxon>
        <taxon>Clostridia</taxon>
        <taxon>Eubacteriales</taxon>
        <taxon>Clostridiales Family XVII. Incertae Sedis</taxon>
        <taxon>Sulfobacillus</taxon>
    </lineage>
</organism>
<evidence type="ECO:0000256" key="2">
    <source>
        <dbReference type="PIRSR" id="PIRSR005962-1"/>
    </source>
</evidence>
<comment type="cofactor">
    <cofactor evidence="2">
        <name>Mn(2+)</name>
        <dbReference type="ChEBI" id="CHEBI:29035"/>
    </cofactor>
    <text evidence="2">The Mn(2+) ion enhances activity.</text>
</comment>
<evidence type="ECO:0000259" key="3">
    <source>
        <dbReference type="Pfam" id="PF07687"/>
    </source>
</evidence>
<feature type="domain" description="Peptidase M20 dimerisation" evidence="3">
    <location>
        <begin position="185"/>
        <end position="282"/>
    </location>
</feature>
<dbReference type="GO" id="GO:0050118">
    <property type="term" value="F:N-acetyldiaminopimelate deacetylase activity"/>
    <property type="evidence" value="ECO:0007669"/>
    <property type="project" value="UniProtKB-ARBA"/>
</dbReference>
<feature type="binding site" evidence="2">
    <location>
        <position position="135"/>
    </location>
    <ligand>
        <name>Mn(2+)</name>
        <dbReference type="ChEBI" id="CHEBI:29035"/>
        <label>2</label>
    </ligand>
</feature>
<keyword evidence="2" id="KW-0464">Manganese</keyword>
<dbReference type="Proteomes" id="UP000242972">
    <property type="component" value="Unassembled WGS sequence"/>
</dbReference>
<dbReference type="SUPFAM" id="SSF53187">
    <property type="entry name" value="Zn-dependent exopeptidases"/>
    <property type="match status" value="1"/>
</dbReference>
<reference evidence="4 5" key="1">
    <citation type="journal article" date="2014" name="BMC Genomics">
        <title>Comparison of environmental and isolate Sulfobacillus genomes reveals diverse carbon, sulfur, nitrogen, and hydrogen metabolisms.</title>
        <authorList>
            <person name="Justice N.B."/>
            <person name="Norman A."/>
            <person name="Brown C.T."/>
            <person name="Singh A."/>
            <person name="Thomas B.C."/>
            <person name="Banfield J.F."/>
        </authorList>
    </citation>
    <scope>NUCLEOTIDE SEQUENCE [LARGE SCALE GENOMIC DNA]</scope>
    <source>
        <strain evidence="4">AMDSBA4</strain>
    </source>
</reference>
<protein>
    <submittedName>
        <fullName evidence="4">Amidohydrolase</fullName>
    </submittedName>
</protein>
<feature type="binding site" evidence="2">
    <location>
        <position position="101"/>
    </location>
    <ligand>
        <name>Mn(2+)</name>
        <dbReference type="ChEBI" id="CHEBI:29035"/>
        <label>2</label>
    </ligand>
</feature>
<dbReference type="Gene3D" id="3.40.630.10">
    <property type="entry name" value="Zn peptidases"/>
    <property type="match status" value="1"/>
</dbReference>
<sequence>MSDDAVWGVIDPWAIEIRRRIHRFPELGLDTPQTQALVESILDDLGIEHQQVIEHGVKGLIGPKDGPAILLRADMDGLPIQETTNLPFQSEIGGRMHACGHDAHTAMLLGAARFLKQYEERLERPVVLMFQPGEEGPGGALPMIESGILADPPVTHAVMVHVDSDQPVGVIGLKSGPAMASPNEFHIIIRGQGGHGAHPDKGVDAIVAAAAVIQASQTLVSREQDPVIPLVVTFGTIVGGYRENVLADQVTMTGTIRILQPERRQSILDRFAQLVSDVAHAYRAEAFIDFRPGYPPLVADVAFTHHVASVLERVLGPKNVVWLTNPSMGAEDFAYIAERVAATNLHVGVVGPGSQSGIHSAGFILNEGAIGTGARALAAVAMLAGST</sequence>
<dbReference type="Pfam" id="PF07687">
    <property type="entry name" value="M20_dimer"/>
    <property type="match status" value="1"/>
</dbReference>
<dbReference type="SUPFAM" id="SSF55031">
    <property type="entry name" value="Bacterial exopeptidase dimerisation domain"/>
    <property type="match status" value="1"/>
</dbReference>
<gene>
    <name evidence="4" type="ORF">C7B46_11780</name>
</gene>
<keyword evidence="2" id="KW-0479">Metal-binding</keyword>
<feature type="binding site" evidence="2">
    <location>
        <position position="99"/>
    </location>
    <ligand>
        <name>Mn(2+)</name>
        <dbReference type="ChEBI" id="CHEBI:29035"/>
        <label>2</label>
    </ligand>
</feature>
<dbReference type="InterPro" id="IPR002933">
    <property type="entry name" value="Peptidase_M20"/>
</dbReference>
<dbReference type="NCBIfam" id="TIGR01891">
    <property type="entry name" value="amidohydrolases"/>
    <property type="match status" value="1"/>
</dbReference>
<feature type="binding site" evidence="2">
    <location>
        <position position="359"/>
    </location>
    <ligand>
        <name>Mn(2+)</name>
        <dbReference type="ChEBI" id="CHEBI:29035"/>
        <label>2</label>
    </ligand>
</feature>
<dbReference type="PANTHER" id="PTHR11014">
    <property type="entry name" value="PEPTIDASE M20 FAMILY MEMBER"/>
    <property type="match status" value="1"/>
</dbReference>
<evidence type="ECO:0000313" key="5">
    <source>
        <dbReference type="Proteomes" id="UP000242972"/>
    </source>
</evidence>
<proteinExistence type="predicted"/>
<name>A0A2T2XEV5_9FIRM</name>
<dbReference type="FunFam" id="3.30.70.360:FF:000001">
    <property type="entry name" value="N-acetyldiaminopimelate deacetylase"/>
    <property type="match status" value="1"/>
</dbReference>